<name>A0AAD5GAT4_AMBAR</name>
<evidence type="ECO:0000256" key="7">
    <source>
        <dbReference type="SAM" id="Phobius"/>
    </source>
</evidence>
<accession>A0AAD5GAT4</accession>
<keyword evidence="2" id="KW-0813">Transport</keyword>
<evidence type="ECO:0000259" key="8">
    <source>
        <dbReference type="Pfam" id="PF01490"/>
    </source>
</evidence>
<keyword evidence="4" id="KW-0029">Amino-acid transport</keyword>
<feature type="transmembrane region" description="Helical" evidence="7">
    <location>
        <begin position="78"/>
        <end position="102"/>
    </location>
</feature>
<dbReference type="Proteomes" id="UP001206925">
    <property type="component" value="Unassembled WGS sequence"/>
</dbReference>
<comment type="subcellular location">
    <subcellularLocation>
        <location evidence="1">Membrane</location>
    </subcellularLocation>
</comment>
<comment type="caution">
    <text evidence="9">The sequence shown here is derived from an EMBL/GenBank/DDBJ whole genome shotgun (WGS) entry which is preliminary data.</text>
</comment>
<keyword evidence="3 7" id="KW-0812">Transmembrane</keyword>
<organism evidence="9 10">
    <name type="scientific">Ambrosia artemisiifolia</name>
    <name type="common">Common ragweed</name>
    <dbReference type="NCBI Taxonomy" id="4212"/>
    <lineage>
        <taxon>Eukaryota</taxon>
        <taxon>Viridiplantae</taxon>
        <taxon>Streptophyta</taxon>
        <taxon>Embryophyta</taxon>
        <taxon>Tracheophyta</taxon>
        <taxon>Spermatophyta</taxon>
        <taxon>Magnoliopsida</taxon>
        <taxon>eudicotyledons</taxon>
        <taxon>Gunneridae</taxon>
        <taxon>Pentapetalae</taxon>
        <taxon>asterids</taxon>
        <taxon>campanulids</taxon>
        <taxon>Asterales</taxon>
        <taxon>Asteraceae</taxon>
        <taxon>Asteroideae</taxon>
        <taxon>Heliantheae alliance</taxon>
        <taxon>Heliantheae</taxon>
        <taxon>Ambrosia</taxon>
    </lineage>
</organism>
<reference evidence="9" key="1">
    <citation type="submission" date="2022-06" db="EMBL/GenBank/DDBJ databases">
        <title>Uncovering the hologenomic basis of an extraordinary plant invasion.</title>
        <authorList>
            <person name="Bieker V.C."/>
            <person name="Martin M.D."/>
            <person name="Gilbert T."/>
            <person name="Hodgins K."/>
            <person name="Battlay P."/>
            <person name="Petersen B."/>
            <person name="Wilson J."/>
        </authorList>
    </citation>
    <scope>NUCLEOTIDE SEQUENCE</scope>
    <source>
        <strain evidence="9">AA19_3_7</strain>
        <tissue evidence="9">Leaf</tissue>
    </source>
</reference>
<evidence type="ECO:0000313" key="10">
    <source>
        <dbReference type="Proteomes" id="UP001206925"/>
    </source>
</evidence>
<evidence type="ECO:0000256" key="3">
    <source>
        <dbReference type="ARBA" id="ARBA00022692"/>
    </source>
</evidence>
<protein>
    <recommendedName>
        <fullName evidence="8">Amino acid transporter transmembrane domain-containing protein</fullName>
    </recommendedName>
</protein>
<evidence type="ECO:0000256" key="4">
    <source>
        <dbReference type="ARBA" id="ARBA00022970"/>
    </source>
</evidence>
<dbReference type="EMBL" id="JAMZMK010010016">
    <property type="protein sequence ID" value="KAI7733378.1"/>
    <property type="molecule type" value="Genomic_DNA"/>
</dbReference>
<gene>
    <name evidence="9" type="ORF">M8C21_018630</name>
</gene>
<dbReference type="Pfam" id="PF01490">
    <property type="entry name" value="Aa_trans"/>
    <property type="match status" value="1"/>
</dbReference>
<keyword evidence="10" id="KW-1185">Reference proteome</keyword>
<evidence type="ECO:0000256" key="2">
    <source>
        <dbReference type="ARBA" id="ARBA00022448"/>
    </source>
</evidence>
<dbReference type="GO" id="GO:0016020">
    <property type="term" value="C:membrane"/>
    <property type="evidence" value="ECO:0007669"/>
    <property type="project" value="UniProtKB-SubCell"/>
</dbReference>
<keyword evidence="5 7" id="KW-1133">Transmembrane helix</keyword>
<sequence>INPKHSGNGFYSKGDVIVSLLKPSPLSLQQPHHSTPHLEHNNMMKTLKVSQEPGRQRLRKANRDFGVCKCSYSYGYDWIWSALSGWVTGSAVLIAFSFIIYLTSTLLADAYRSPDLVSGKRNYTYMDVVCANLGGKKVQLCGIAQYANLVGVTIGYTITGSINMGCEKIQLLSFGGNAVSYKSSNN</sequence>
<dbReference type="AlphaFoldDB" id="A0AAD5GAT4"/>
<proteinExistence type="predicted"/>
<evidence type="ECO:0000256" key="1">
    <source>
        <dbReference type="ARBA" id="ARBA00004370"/>
    </source>
</evidence>
<dbReference type="GO" id="GO:0006865">
    <property type="term" value="P:amino acid transport"/>
    <property type="evidence" value="ECO:0007669"/>
    <property type="project" value="UniProtKB-KW"/>
</dbReference>
<feature type="non-terminal residue" evidence="9">
    <location>
        <position position="1"/>
    </location>
</feature>
<evidence type="ECO:0000313" key="9">
    <source>
        <dbReference type="EMBL" id="KAI7733378.1"/>
    </source>
</evidence>
<evidence type="ECO:0000256" key="6">
    <source>
        <dbReference type="ARBA" id="ARBA00023136"/>
    </source>
</evidence>
<keyword evidence="6 7" id="KW-0472">Membrane</keyword>
<evidence type="ECO:0000256" key="5">
    <source>
        <dbReference type="ARBA" id="ARBA00022989"/>
    </source>
</evidence>
<dbReference type="InterPro" id="IPR013057">
    <property type="entry name" value="AA_transpt_TM"/>
</dbReference>
<dbReference type="PANTHER" id="PTHR48017">
    <property type="entry name" value="OS05G0424000 PROTEIN-RELATED"/>
    <property type="match status" value="1"/>
</dbReference>
<feature type="domain" description="Amino acid transporter transmembrane" evidence="8">
    <location>
        <begin position="84"/>
        <end position="164"/>
    </location>
</feature>